<dbReference type="InterPro" id="IPR029151">
    <property type="entry name" value="Sensor-like_sf"/>
</dbReference>
<dbReference type="InParanoid" id="A0A7G1GBV9"/>
<evidence type="ECO:0000256" key="10">
    <source>
        <dbReference type="SAM" id="Phobius"/>
    </source>
</evidence>
<keyword evidence="6 10" id="KW-0472">Membrane</keyword>
<keyword evidence="2" id="KW-1003">Cell membrane</keyword>
<evidence type="ECO:0000256" key="7">
    <source>
        <dbReference type="ARBA" id="ARBA00023224"/>
    </source>
</evidence>
<dbReference type="PANTHER" id="PTHR32089">
    <property type="entry name" value="METHYL-ACCEPTING CHEMOTAXIS PROTEIN MCPB"/>
    <property type="match status" value="1"/>
</dbReference>
<comment type="subcellular location">
    <subcellularLocation>
        <location evidence="1">Cell membrane</location>
        <topology evidence="1">Multi-pass membrane protein</topology>
    </subcellularLocation>
</comment>
<evidence type="ECO:0000256" key="3">
    <source>
        <dbReference type="ARBA" id="ARBA00022500"/>
    </source>
</evidence>
<dbReference type="GO" id="GO:0006935">
    <property type="term" value="P:chemotaxis"/>
    <property type="evidence" value="ECO:0007669"/>
    <property type="project" value="UniProtKB-KW"/>
</dbReference>
<dbReference type="Pfam" id="PF02743">
    <property type="entry name" value="dCache_1"/>
    <property type="match status" value="1"/>
</dbReference>
<evidence type="ECO:0000256" key="1">
    <source>
        <dbReference type="ARBA" id="ARBA00004651"/>
    </source>
</evidence>
<dbReference type="RefSeq" id="WP_190614880.1">
    <property type="nucleotide sequence ID" value="NZ_AP018712.1"/>
</dbReference>
<evidence type="ECO:0000256" key="9">
    <source>
        <dbReference type="PROSITE-ProRule" id="PRU00284"/>
    </source>
</evidence>
<dbReference type="InterPro" id="IPR003660">
    <property type="entry name" value="HAMP_dom"/>
</dbReference>
<feature type="domain" description="HAMP" evidence="12">
    <location>
        <begin position="322"/>
        <end position="361"/>
    </location>
</feature>
<dbReference type="PROSITE" id="PS50111">
    <property type="entry name" value="CHEMOTAXIS_TRANSDUC_2"/>
    <property type="match status" value="1"/>
</dbReference>
<dbReference type="KEGG" id="ocy:OSSY52_21630"/>
<name>A0A7G1GBV9_9BACT</name>
<dbReference type="PANTHER" id="PTHR32089:SF112">
    <property type="entry name" value="LYSOZYME-LIKE PROTEIN-RELATED"/>
    <property type="match status" value="1"/>
</dbReference>
<reference evidence="13 14" key="1">
    <citation type="submission" date="2018-06" db="EMBL/GenBank/DDBJ databases">
        <title>Genome sequencing of Oceanotoga sp. sy52.</title>
        <authorList>
            <person name="Mori K."/>
        </authorList>
    </citation>
    <scope>NUCLEOTIDE SEQUENCE [LARGE SCALE GENOMIC DNA]</scope>
    <source>
        <strain evidence="14">sy52</strain>
    </source>
</reference>
<dbReference type="CDD" id="cd18773">
    <property type="entry name" value="PDC1_HK_sensor"/>
    <property type="match status" value="1"/>
</dbReference>
<dbReference type="GO" id="GO:0007165">
    <property type="term" value="P:signal transduction"/>
    <property type="evidence" value="ECO:0007669"/>
    <property type="project" value="UniProtKB-KW"/>
</dbReference>
<dbReference type="EMBL" id="AP018712">
    <property type="protein sequence ID" value="BBE32022.1"/>
    <property type="molecule type" value="Genomic_DNA"/>
</dbReference>
<dbReference type="Pfam" id="PF00015">
    <property type="entry name" value="MCPsignal"/>
    <property type="match status" value="1"/>
</dbReference>
<evidence type="ECO:0000259" key="11">
    <source>
        <dbReference type="PROSITE" id="PS50111"/>
    </source>
</evidence>
<dbReference type="GO" id="GO:0005886">
    <property type="term" value="C:plasma membrane"/>
    <property type="evidence" value="ECO:0007669"/>
    <property type="project" value="UniProtKB-SubCell"/>
</dbReference>
<dbReference type="SMART" id="SM00304">
    <property type="entry name" value="HAMP"/>
    <property type="match status" value="1"/>
</dbReference>
<comment type="similarity">
    <text evidence="8">Belongs to the methyl-accepting chemotaxis (MCP) protein family.</text>
</comment>
<evidence type="ECO:0000313" key="14">
    <source>
        <dbReference type="Proteomes" id="UP000516361"/>
    </source>
</evidence>
<dbReference type="Gene3D" id="1.10.287.950">
    <property type="entry name" value="Methyl-accepting chemotaxis protein"/>
    <property type="match status" value="1"/>
</dbReference>
<sequence length="667" mass="74207">MFKNSLVLKISIPVVIFLILMMSTMGIMSIKNAKKLYLETFNEQAIERSDEVKELLQSLFAQFYGPIQMATGELNALYFFDQQSVEDTLDYVREPFKTIKGMYFASEESGDLYGKGDFKVNGDPRKTFWYKEAVESKKTTVIPPYYDKTRKVPILSFVSPIYNEDGKLMGVLLSELSLKKIFETLSNVKFGKSGYLTIVDNTNKLIIYKDLTLIGMDISKPTSKNTDMNKAFKELSSNLKTKKQFTYSIGEKNILATVDYSKELKWYIIFNLEENEIDSAFNYVKNNLIIIVVTSLIVILLILIISLKISLKPIKNKIVPSMNKFSKGDLTFELNVKSKDEIGSIAKTINETRESLKVLLLEIKNSSTDVEMSSGKLKNMAQELDSLTIQISTSLDQMSQANTNMAGDIDNISNKVSRIYGSMEEISNQSNDYQSVLKSTFSGIEGVGNKIMNTSNKIKTVADEFEEINTSTKELISHTKTIEGIIDTVLTISEQTNLLALNAAIEAARAGEAGKGFAVVADEIRKLAEGSKNAAEQIAEILSTVTKSINNVSQMINKEHGHVETSSNELLNVSKETKEAISKIGSVQTWINDIIVEFNTTTQSLMSIEKDVDSLAAVSEENAATSEEISAIAKELNISSKSLNTSSEELKDLSSTLIANINKFKIN</sequence>
<dbReference type="CDD" id="cd06225">
    <property type="entry name" value="HAMP"/>
    <property type="match status" value="1"/>
</dbReference>
<proteinExistence type="inferred from homology"/>
<evidence type="ECO:0000256" key="8">
    <source>
        <dbReference type="ARBA" id="ARBA00029447"/>
    </source>
</evidence>
<accession>A0A7G1GBV9</accession>
<dbReference type="PROSITE" id="PS50885">
    <property type="entry name" value="HAMP"/>
    <property type="match status" value="1"/>
</dbReference>
<dbReference type="AlphaFoldDB" id="A0A7G1GBV9"/>
<dbReference type="Proteomes" id="UP000516361">
    <property type="component" value="Chromosome"/>
</dbReference>
<keyword evidence="14" id="KW-1185">Reference proteome</keyword>
<keyword evidence="3" id="KW-0145">Chemotaxis</keyword>
<evidence type="ECO:0000256" key="6">
    <source>
        <dbReference type="ARBA" id="ARBA00023136"/>
    </source>
</evidence>
<dbReference type="Pfam" id="PF00672">
    <property type="entry name" value="HAMP"/>
    <property type="match status" value="1"/>
</dbReference>
<keyword evidence="7 9" id="KW-0807">Transducer</keyword>
<keyword evidence="4 10" id="KW-0812">Transmembrane</keyword>
<evidence type="ECO:0000256" key="2">
    <source>
        <dbReference type="ARBA" id="ARBA00022475"/>
    </source>
</evidence>
<evidence type="ECO:0000259" key="12">
    <source>
        <dbReference type="PROSITE" id="PS50885"/>
    </source>
</evidence>
<feature type="domain" description="Methyl-accepting transducer" evidence="11">
    <location>
        <begin position="380"/>
        <end position="637"/>
    </location>
</feature>
<dbReference type="SUPFAM" id="SSF103190">
    <property type="entry name" value="Sensory domain-like"/>
    <property type="match status" value="1"/>
</dbReference>
<dbReference type="SUPFAM" id="SSF58104">
    <property type="entry name" value="Methyl-accepting chemotaxis protein (MCP) signaling domain"/>
    <property type="match status" value="1"/>
</dbReference>
<evidence type="ECO:0000313" key="13">
    <source>
        <dbReference type="EMBL" id="BBE32022.1"/>
    </source>
</evidence>
<gene>
    <name evidence="13" type="ORF">OSSY52_21630</name>
</gene>
<keyword evidence="5 10" id="KW-1133">Transmembrane helix</keyword>
<dbReference type="SMART" id="SM00283">
    <property type="entry name" value="MA"/>
    <property type="match status" value="1"/>
</dbReference>
<dbReference type="InterPro" id="IPR004089">
    <property type="entry name" value="MCPsignal_dom"/>
</dbReference>
<organism evidence="13 14">
    <name type="scientific">Tepiditoga spiralis</name>
    <dbReference type="NCBI Taxonomy" id="2108365"/>
    <lineage>
        <taxon>Bacteria</taxon>
        <taxon>Thermotogati</taxon>
        <taxon>Thermotogota</taxon>
        <taxon>Thermotogae</taxon>
        <taxon>Petrotogales</taxon>
        <taxon>Petrotogaceae</taxon>
        <taxon>Tepiditoga</taxon>
    </lineage>
</organism>
<evidence type="ECO:0000256" key="4">
    <source>
        <dbReference type="ARBA" id="ARBA00022692"/>
    </source>
</evidence>
<protein>
    <submittedName>
        <fullName evidence="13">Methyl-accepting chemotaxis protein</fullName>
    </submittedName>
</protein>
<feature type="transmembrane region" description="Helical" evidence="10">
    <location>
        <begin position="6"/>
        <end position="28"/>
    </location>
</feature>
<dbReference type="InterPro" id="IPR033479">
    <property type="entry name" value="dCache_1"/>
</dbReference>
<evidence type="ECO:0000256" key="5">
    <source>
        <dbReference type="ARBA" id="ARBA00022989"/>
    </source>
</evidence>
<dbReference type="Gene3D" id="3.30.450.20">
    <property type="entry name" value="PAS domain"/>
    <property type="match status" value="2"/>
</dbReference>
<feature type="transmembrane region" description="Helical" evidence="10">
    <location>
        <begin position="288"/>
        <end position="307"/>
    </location>
</feature>